<dbReference type="PANTHER" id="PTHR11610">
    <property type="entry name" value="LIPASE"/>
    <property type="match status" value="1"/>
</dbReference>
<dbReference type="Pfam" id="PF00151">
    <property type="entry name" value="Lipase"/>
    <property type="match status" value="1"/>
</dbReference>
<evidence type="ECO:0000313" key="7">
    <source>
        <dbReference type="EMBL" id="CAH1636230.1"/>
    </source>
</evidence>
<dbReference type="GO" id="GO:0005615">
    <property type="term" value="C:extracellular space"/>
    <property type="evidence" value="ECO:0007669"/>
    <property type="project" value="TreeGrafter"/>
</dbReference>
<feature type="domain" description="Lipase" evidence="6">
    <location>
        <begin position="72"/>
        <end position="336"/>
    </location>
</feature>
<dbReference type="PRINTS" id="PR00821">
    <property type="entry name" value="TAGLIPASE"/>
</dbReference>
<dbReference type="GO" id="GO:0016298">
    <property type="term" value="F:lipase activity"/>
    <property type="evidence" value="ECO:0007669"/>
    <property type="project" value="InterPro"/>
</dbReference>
<gene>
    <name evidence="7" type="ORF">SPLIT_LOCUS1592</name>
</gene>
<dbReference type="AlphaFoldDB" id="A0A9P0MZN2"/>
<dbReference type="GO" id="GO:0017171">
    <property type="term" value="F:serine hydrolase activity"/>
    <property type="evidence" value="ECO:0007669"/>
    <property type="project" value="TreeGrafter"/>
</dbReference>
<dbReference type="EMBL" id="LR824543">
    <property type="protein sequence ID" value="CAH1636230.1"/>
    <property type="molecule type" value="Genomic_DNA"/>
</dbReference>
<dbReference type="Proteomes" id="UP001153321">
    <property type="component" value="Chromosome 12"/>
</dbReference>
<keyword evidence="5" id="KW-0732">Signal</keyword>
<evidence type="ECO:0000256" key="3">
    <source>
        <dbReference type="ARBA" id="ARBA00022525"/>
    </source>
</evidence>
<sequence>MLCSSALCSRNMKWILCFLSVVLTCRSQRPASLPFGSDSFRTIVRGLSTAPGRSAVVDDIIIRYFSTNVTSLSSYRIANIKAVLSDPAFDVKKPTVLYAHGYVELLTDDSLRTVVSAYLKRGGYNILVLDWSNLAFGNYVVVAKTLPHVGEFVGKSVYKLVKQGLPVQNLHLVGHSLGSHICAYIARYLSARGSKVPRLTGLDPAYPGFYPPLAAPPMTPADADFVDVIHTDGGGYGAPDSTGHADFWPNGGQAKQPGCLSATIPLSNEDFCSHWRSWEFWSESLLRDDFLARTCEDYDTFLRGQCSDQPLVFMGIRSTPDLRGNFYLITGTKSPFGLNLRGAS</sequence>
<dbReference type="Gene3D" id="3.40.50.1820">
    <property type="entry name" value="alpha/beta hydrolase"/>
    <property type="match status" value="1"/>
</dbReference>
<proteinExistence type="inferred from homology"/>
<evidence type="ECO:0000256" key="5">
    <source>
        <dbReference type="SAM" id="SignalP"/>
    </source>
</evidence>
<dbReference type="SUPFAM" id="SSF53474">
    <property type="entry name" value="alpha/beta-Hydrolases"/>
    <property type="match status" value="1"/>
</dbReference>
<feature type="chain" id="PRO_5040208424" description="Lipase domain-containing protein" evidence="5">
    <location>
        <begin position="28"/>
        <end position="344"/>
    </location>
</feature>
<comment type="similarity">
    <text evidence="2 4">Belongs to the AB hydrolase superfamily. Lipase family.</text>
</comment>
<evidence type="ECO:0000313" key="8">
    <source>
        <dbReference type="Proteomes" id="UP001153321"/>
    </source>
</evidence>
<evidence type="ECO:0000256" key="4">
    <source>
        <dbReference type="RuleBase" id="RU004262"/>
    </source>
</evidence>
<organism evidence="7 8">
    <name type="scientific">Spodoptera littoralis</name>
    <name type="common">Egyptian cotton leafworm</name>
    <dbReference type="NCBI Taxonomy" id="7109"/>
    <lineage>
        <taxon>Eukaryota</taxon>
        <taxon>Metazoa</taxon>
        <taxon>Ecdysozoa</taxon>
        <taxon>Arthropoda</taxon>
        <taxon>Hexapoda</taxon>
        <taxon>Insecta</taxon>
        <taxon>Pterygota</taxon>
        <taxon>Neoptera</taxon>
        <taxon>Endopterygota</taxon>
        <taxon>Lepidoptera</taxon>
        <taxon>Glossata</taxon>
        <taxon>Ditrysia</taxon>
        <taxon>Noctuoidea</taxon>
        <taxon>Noctuidae</taxon>
        <taxon>Amphipyrinae</taxon>
        <taxon>Spodoptera</taxon>
    </lineage>
</organism>
<dbReference type="PANTHER" id="PTHR11610:SF37">
    <property type="entry name" value="GH01208P"/>
    <property type="match status" value="1"/>
</dbReference>
<reference evidence="7" key="1">
    <citation type="submission" date="2022-02" db="EMBL/GenBank/DDBJ databases">
        <authorList>
            <person name="King R."/>
        </authorList>
    </citation>
    <scope>NUCLEOTIDE SEQUENCE</scope>
</reference>
<feature type="signal peptide" evidence="5">
    <location>
        <begin position="1"/>
        <end position="27"/>
    </location>
</feature>
<evidence type="ECO:0000256" key="1">
    <source>
        <dbReference type="ARBA" id="ARBA00004613"/>
    </source>
</evidence>
<keyword evidence="3" id="KW-0964">Secreted</keyword>
<keyword evidence="8" id="KW-1185">Reference proteome</keyword>
<comment type="subcellular location">
    <subcellularLocation>
        <location evidence="1">Secreted</location>
    </subcellularLocation>
</comment>
<name>A0A9P0MZN2_SPOLI</name>
<evidence type="ECO:0000259" key="6">
    <source>
        <dbReference type="Pfam" id="PF00151"/>
    </source>
</evidence>
<evidence type="ECO:0000256" key="2">
    <source>
        <dbReference type="ARBA" id="ARBA00010701"/>
    </source>
</evidence>
<dbReference type="GO" id="GO:0016042">
    <property type="term" value="P:lipid catabolic process"/>
    <property type="evidence" value="ECO:0007669"/>
    <property type="project" value="TreeGrafter"/>
</dbReference>
<protein>
    <recommendedName>
        <fullName evidence="6">Lipase domain-containing protein</fullName>
    </recommendedName>
</protein>
<accession>A0A9P0MZN2</accession>
<dbReference type="InterPro" id="IPR029058">
    <property type="entry name" value="AB_hydrolase_fold"/>
</dbReference>
<dbReference type="InterPro" id="IPR013818">
    <property type="entry name" value="Lipase"/>
</dbReference>
<dbReference type="InterPro" id="IPR000734">
    <property type="entry name" value="TAG_lipase"/>
</dbReference>